<dbReference type="Gene3D" id="2.20.25.240">
    <property type="match status" value="1"/>
</dbReference>
<organism evidence="5 6">
    <name type="scientific">Strigamia maritima</name>
    <name type="common">European centipede</name>
    <name type="synonym">Geophilus maritimus</name>
    <dbReference type="NCBI Taxonomy" id="126957"/>
    <lineage>
        <taxon>Eukaryota</taxon>
        <taxon>Metazoa</taxon>
        <taxon>Ecdysozoa</taxon>
        <taxon>Arthropoda</taxon>
        <taxon>Myriapoda</taxon>
        <taxon>Chilopoda</taxon>
        <taxon>Pleurostigmophora</taxon>
        <taxon>Geophilomorpha</taxon>
        <taxon>Linotaeniidae</taxon>
        <taxon>Strigamia</taxon>
    </lineage>
</organism>
<evidence type="ECO:0000256" key="3">
    <source>
        <dbReference type="ARBA" id="ARBA00022833"/>
    </source>
</evidence>
<dbReference type="OMA" id="QAPHRIE"/>
<dbReference type="eggNOG" id="ENOG502S0E9">
    <property type="taxonomic scope" value="Eukaryota"/>
</dbReference>
<dbReference type="Pfam" id="PF04500">
    <property type="entry name" value="FLYWCH"/>
    <property type="match status" value="1"/>
</dbReference>
<dbReference type="EMBL" id="JH431563">
    <property type="status" value="NOT_ANNOTATED_CDS"/>
    <property type="molecule type" value="Genomic_DNA"/>
</dbReference>
<name>T1JMR8_STRMM</name>
<evidence type="ECO:0000256" key="1">
    <source>
        <dbReference type="ARBA" id="ARBA00022723"/>
    </source>
</evidence>
<dbReference type="HOGENOM" id="CLU_015060_1_1_1"/>
<reference evidence="5" key="2">
    <citation type="submission" date="2015-02" db="UniProtKB">
        <authorList>
            <consortium name="EnsemblMetazoa"/>
        </authorList>
    </citation>
    <scope>IDENTIFICATION</scope>
</reference>
<dbReference type="PhylomeDB" id="T1JMR8"/>
<evidence type="ECO:0000313" key="6">
    <source>
        <dbReference type="Proteomes" id="UP000014500"/>
    </source>
</evidence>
<accession>T1JMR8</accession>
<proteinExistence type="predicted"/>
<protein>
    <recommendedName>
        <fullName evidence="4">FLYWCH-type domain-containing protein</fullName>
    </recommendedName>
</protein>
<dbReference type="Proteomes" id="UP000014500">
    <property type="component" value="Unassembled WGS sequence"/>
</dbReference>
<dbReference type="GO" id="GO:0008270">
    <property type="term" value="F:zinc ion binding"/>
    <property type="evidence" value="ECO:0007669"/>
    <property type="project" value="UniProtKB-KW"/>
</dbReference>
<dbReference type="InterPro" id="IPR007588">
    <property type="entry name" value="Znf_FLYWCH"/>
</dbReference>
<keyword evidence="1" id="KW-0479">Metal-binding</keyword>
<evidence type="ECO:0000259" key="4">
    <source>
        <dbReference type="Pfam" id="PF04500"/>
    </source>
</evidence>
<evidence type="ECO:0000313" key="5">
    <source>
        <dbReference type="EnsemblMetazoa" id="SMAR015148-PA"/>
    </source>
</evidence>
<keyword evidence="2" id="KW-0863">Zinc-finger</keyword>
<evidence type="ECO:0000256" key="2">
    <source>
        <dbReference type="ARBA" id="ARBA00022771"/>
    </source>
</evidence>
<reference evidence="6" key="1">
    <citation type="submission" date="2011-05" db="EMBL/GenBank/DDBJ databases">
        <authorList>
            <person name="Richards S.R."/>
            <person name="Qu J."/>
            <person name="Jiang H."/>
            <person name="Jhangiani S.N."/>
            <person name="Agravi P."/>
            <person name="Goodspeed R."/>
            <person name="Gross S."/>
            <person name="Mandapat C."/>
            <person name="Jackson L."/>
            <person name="Mathew T."/>
            <person name="Pu L."/>
            <person name="Thornton R."/>
            <person name="Saada N."/>
            <person name="Wilczek-Boney K.B."/>
            <person name="Lee S."/>
            <person name="Kovar C."/>
            <person name="Wu Y."/>
            <person name="Scherer S.E."/>
            <person name="Worley K.C."/>
            <person name="Muzny D.M."/>
            <person name="Gibbs R."/>
        </authorList>
    </citation>
    <scope>NUCLEOTIDE SEQUENCE</scope>
    <source>
        <strain evidence="6">Brora</strain>
    </source>
</reference>
<keyword evidence="3" id="KW-0862">Zinc</keyword>
<sequence>MAQAPEFMVTMTKTIRDKPKLCLNGYAYIIEKRKPDKIYWKCEIHYMSCGGRLTTTHDVIQPQILIGPNEHSHNPDATHCDVIRITNNMKKRALDTYEPPGQIIHASLAAEIMEVKLALPTANALTQIVKRSRSSKYPKEPDSLNQLGDRFLYGALTTACGFKCLLFTTLGNLQHLSRATSILADGTFKVVPHLFTQLYTLHCSITNSSKVLPMVYCLMEKKYKPSYKLVDFEIGTINAAREVFPNTAMHGCFFHLAKSVYRHVQHEHLQQKYAVNAEFSLLVRQLSALAFLPVHEINAVYQRLKPLFPPVAE</sequence>
<feature type="domain" description="FLYWCH-type" evidence="4">
    <location>
        <begin position="12"/>
        <end position="73"/>
    </location>
</feature>
<dbReference type="EnsemblMetazoa" id="SMAR015148-RA">
    <property type="protein sequence ID" value="SMAR015148-PA"/>
    <property type="gene ID" value="SMAR015148"/>
</dbReference>
<keyword evidence="6" id="KW-1185">Reference proteome</keyword>
<dbReference type="AlphaFoldDB" id="T1JMR8"/>